<evidence type="ECO:0000313" key="3">
    <source>
        <dbReference type="Proteomes" id="UP001212602"/>
    </source>
</evidence>
<reference evidence="2" key="1">
    <citation type="submission" date="2023-01" db="EMBL/GenBank/DDBJ databases">
        <title>Xenophilus mangrovi sp. nov., isolated from soil of Mangrove nature reserve.</title>
        <authorList>
            <person name="Xu S."/>
            <person name="Liu Z."/>
            <person name="Xu Y."/>
        </authorList>
    </citation>
    <scope>NUCLEOTIDE SEQUENCE</scope>
    <source>
        <strain evidence="2">YW8</strain>
    </source>
</reference>
<gene>
    <name evidence="2" type="ORF">PGB34_03105</name>
</gene>
<comment type="caution">
    <text evidence="2">The sequence shown here is derived from an EMBL/GenBank/DDBJ whole genome shotgun (WGS) entry which is preliminary data.</text>
</comment>
<name>A0AAE3SZL0_9BURK</name>
<dbReference type="Proteomes" id="UP001212602">
    <property type="component" value="Unassembled WGS sequence"/>
</dbReference>
<accession>A0AAE3SZL0</accession>
<dbReference type="InterPro" id="IPR054191">
    <property type="entry name" value="DUF6896"/>
</dbReference>
<evidence type="ECO:0000259" key="1">
    <source>
        <dbReference type="Pfam" id="PF21837"/>
    </source>
</evidence>
<organism evidence="2 3">
    <name type="scientific">Xenophilus arseniciresistens</name>
    <dbReference type="NCBI Taxonomy" id="1283306"/>
    <lineage>
        <taxon>Bacteria</taxon>
        <taxon>Pseudomonadati</taxon>
        <taxon>Pseudomonadota</taxon>
        <taxon>Betaproteobacteria</taxon>
        <taxon>Burkholderiales</taxon>
        <taxon>Comamonadaceae</taxon>
        <taxon>Xenophilus</taxon>
    </lineage>
</organism>
<proteinExistence type="predicted"/>
<keyword evidence="3" id="KW-1185">Reference proteome</keyword>
<evidence type="ECO:0000313" key="2">
    <source>
        <dbReference type="EMBL" id="MDA7415342.1"/>
    </source>
</evidence>
<protein>
    <recommendedName>
        <fullName evidence="1">DUF6896 domain-containing protein</fullName>
    </recommendedName>
</protein>
<sequence length="114" mass="13070">MSSDLLDELKMHQRRLSCALLERHPEVRGNERLVGIRVFGELVVDDERWVVSQHGTGAMFTRQNPTPQLVVDMHTDLSNPDLIDPWRVQQFAESMALVLSYAEAEKLLDQRSKA</sequence>
<feature type="domain" description="DUF6896" evidence="1">
    <location>
        <begin position="9"/>
        <end position="95"/>
    </location>
</feature>
<dbReference type="EMBL" id="JAQIPB010000001">
    <property type="protein sequence ID" value="MDA7415342.1"/>
    <property type="molecule type" value="Genomic_DNA"/>
</dbReference>
<dbReference type="RefSeq" id="WP_271426600.1">
    <property type="nucleotide sequence ID" value="NZ_JAQIPB010000001.1"/>
</dbReference>
<dbReference type="AlphaFoldDB" id="A0AAE3SZL0"/>
<dbReference type="Pfam" id="PF21837">
    <property type="entry name" value="DUF6896"/>
    <property type="match status" value="1"/>
</dbReference>